<feature type="domain" description="ATP synthase YMF19-like N-terminal" evidence="8">
    <location>
        <begin position="2"/>
        <end position="49"/>
    </location>
</feature>
<dbReference type="Pfam" id="PF02326">
    <property type="entry name" value="YMF19"/>
    <property type="match status" value="1"/>
</dbReference>
<dbReference type="GeneID" id="25398401"/>
<proteinExistence type="predicted"/>
<sequence>MPQFDKITFFTQIFWLTIIFFGFYFLTLRIFIPEIAAVLKTRKKKLAVGTGGVAHFSEELAKVEGLTNSILQLSSMVSTRRIEKTISSL</sequence>
<evidence type="ECO:0000259" key="8">
    <source>
        <dbReference type="Pfam" id="PF02326"/>
    </source>
</evidence>
<dbReference type="EMBL" id="AP014626">
    <property type="protein sequence ID" value="BAS19168.1"/>
    <property type="molecule type" value="Genomic_DNA"/>
</dbReference>
<keyword evidence="3 7" id="KW-1133">Transmembrane helix</keyword>
<name>A0A0K2RWH4_9STRA</name>
<evidence type="ECO:0000256" key="7">
    <source>
        <dbReference type="SAM" id="Phobius"/>
    </source>
</evidence>
<reference evidence="9" key="1">
    <citation type="journal article" date="2016" name="Curr. Genet.">
        <title>Sequencing and analysis of the complete organellar genomes of Parmales, a closely related group to Bacillariophyta (diatoms).</title>
        <authorList>
            <person name="Tajima N."/>
            <person name="Saitoh K."/>
            <person name="Sato S."/>
            <person name="Maruyama F."/>
            <person name="Ichinomiya M."/>
            <person name="Yoshikawa S."/>
            <person name="Kurokawa K."/>
            <person name="Ohta H."/>
            <person name="Tabata S."/>
            <person name="Kuwata A."/>
            <person name="Sato N."/>
        </authorList>
    </citation>
    <scope>NUCLEOTIDE SEQUENCE</scope>
</reference>
<evidence type="ECO:0000256" key="5">
    <source>
        <dbReference type="ARBA" id="ARBA00023136"/>
    </source>
</evidence>
<evidence type="ECO:0000256" key="4">
    <source>
        <dbReference type="ARBA" id="ARBA00023128"/>
    </source>
</evidence>
<keyword evidence="5 7" id="KW-0472">Membrane</keyword>
<keyword evidence="4 9" id="KW-0496">Mitochondrion</keyword>
<dbReference type="GO" id="GO:0006754">
    <property type="term" value="P:ATP biosynthetic process"/>
    <property type="evidence" value="ECO:0007669"/>
    <property type="project" value="UniProtKB-KW"/>
</dbReference>
<keyword evidence="2 7" id="KW-0812">Transmembrane</keyword>
<dbReference type="RefSeq" id="YP_009163714.1">
    <property type="nucleotide sequence ID" value="NC_027747.1"/>
</dbReference>
<protein>
    <submittedName>
        <fullName evidence="9">ATPase subunit 8</fullName>
    </submittedName>
</protein>
<evidence type="ECO:0000256" key="6">
    <source>
        <dbReference type="ARBA" id="ARBA00023310"/>
    </source>
</evidence>
<accession>A0A0K2RWH4</accession>
<evidence type="ECO:0000256" key="3">
    <source>
        <dbReference type="ARBA" id="ARBA00022989"/>
    </source>
</evidence>
<dbReference type="GO" id="GO:0031966">
    <property type="term" value="C:mitochondrial membrane"/>
    <property type="evidence" value="ECO:0007669"/>
    <property type="project" value="UniProtKB-SubCell"/>
</dbReference>
<evidence type="ECO:0000256" key="2">
    <source>
        <dbReference type="ARBA" id="ARBA00022692"/>
    </source>
</evidence>
<gene>
    <name evidence="9" type="primary">atp8</name>
</gene>
<keyword evidence="6" id="KW-0066">ATP synthesis</keyword>
<dbReference type="AlphaFoldDB" id="A0A0K2RWH4"/>
<feature type="transmembrane region" description="Helical" evidence="7">
    <location>
        <begin position="12"/>
        <end position="32"/>
    </location>
</feature>
<evidence type="ECO:0000256" key="1">
    <source>
        <dbReference type="ARBA" id="ARBA00004325"/>
    </source>
</evidence>
<dbReference type="InterPro" id="IPR003319">
    <property type="entry name" value="YMF19-like_N"/>
</dbReference>
<organism evidence="9">
    <name type="scientific">Triparma laevis</name>
    <dbReference type="NCBI Taxonomy" id="1534972"/>
    <lineage>
        <taxon>Eukaryota</taxon>
        <taxon>Sar</taxon>
        <taxon>Stramenopiles</taxon>
        <taxon>Ochrophyta</taxon>
        <taxon>Bolidophyceae</taxon>
        <taxon>Parmales</taxon>
        <taxon>Triparmaceae</taxon>
        <taxon>Triparma</taxon>
    </lineage>
</organism>
<evidence type="ECO:0000313" key="9">
    <source>
        <dbReference type="EMBL" id="BAS19168.1"/>
    </source>
</evidence>
<comment type="subcellular location">
    <subcellularLocation>
        <location evidence="1">Mitochondrion membrane</location>
    </subcellularLocation>
</comment>
<geneLocation type="mitochondrion" evidence="9"/>